<gene>
    <name evidence="3" type="ORF">OCH7691_02145</name>
</gene>
<dbReference type="Proteomes" id="UP000193200">
    <property type="component" value="Unassembled WGS sequence"/>
</dbReference>
<feature type="region of interest" description="Disordered" evidence="1">
    <location>
        <begin position="56"/>
        <end position="100"/>
    </location>
</feature>
<evidence type="ECO:0000256" key="1">
    <source>
        <dbReference type="SAM" id="MobiDB-lite"/>
    </source>
</evidence>
<name>A0A1Y5T097_9PROT</name>
<feature type="compositionally biased region" description="Low complexity" evidence="1">
    <location>
        <begin position="86"/>
        <end position="100"/>
    </location>
</feature>
<sequence>MIWFHRLKSDFHSLRSLWRRRQTRIATIRVLRRLDDRLLDDIGVVRGRIGEAARKAVDDRAAAGTEQAPASGRRPGPRRTVSGERPSIILPSPLPALAIA</sequence>
<reference evidence="3 4" key="1">
    <citation type="submission" date="2017-03" db="EMBL/GenBank/DDBJ databases">
        <authorList>
            <person name="Afonso C.L."/>
            <person name="Miller P.J."/>
            <person name="Scott M.A."/>
            <person name="Spackman E."/>
            <person name="Goraichik I."/>
            <person name="Dimitrov K.M."/>
            <person name="Suarez D.L."/>
            <person name="Swayne D.E."/>
        </authorList>
    </citation>
    <scope>NUCLEOTIDE SEQUENCE [LARGE SCALE GENOMIC DNA]</scope>
    <source>
        <strain evidence="3 4">CECT 7691</strain>
    </source>
</reference>
<dbReference type="InterPro" id="IPR009506">
    <property type="entry name" value="YjiS-like"/>
</dbReference>
<dbReference type="InParanoid" id="A0A1Y5T097"/>
<dbReference type="Pfam" id="PF06568">
    <property type="entry name" value="YjiS-like"/>
    <property type="match status" value="1"/>
</dbReference>
<organism evidence="3 4">
    <name type="scientific">Oceanibacterium hippocampi</name>
    <dbReference type="NCBI Taxonomy" id="745714"/>
    <lineage>
        <taxon>Bacteria</taxon>
        <taxon>Pseudomonadati</taxon>
        <taxon>Pseudomonadota</taxon>
        <taxon>Alphaproteobacteria</taxon>
        <taxon>Sneathiellales</taxon>
        <taxon>Sneathiellaceae</taxon>
        <taxon>Oceanibacterium</taxon>
    </lineage>
</organism>
<dbReference type="EMBL" id="FWFR01000001">
    <property type="protein sequence ID" value="SLN49119.1"/>
    <property type="molecule type" value="Genomic_DNA"/>
</dbReference>
<dbReference type="AlphaFoldDB" id="A0A1Y5T097"/>
<dbReference type="RefSeq" id="WP_085883339.1">
    <property type="nucleotide sequence ID" value="NZ_FWFR01000001.1"/>
</dbReference>
<accession>A0A1Y5T097</accession>
<protein>
    <recommendedName>
        <fullName evidence="2">YjiS-like domain-containing protein</fullName>
    </recommendedName>
</protein>
<proteinExistence type="predicted"/>
<feature type="domain" description="YjiS-like" evidence="2">
    <location>
        <begin position="14"/>
        <end position="47"/>
    </location>
</feature>
<evidence type="ECO:0000259" key="2">
    <source>
        <dbReference type="Pfam" id="PF06568"/>
    </source>
</evidence>
<keyword evidence="4" id="KW-1185">Reference proteome</keyword>
<evidence type="ECO:0000313" key="4">
    <source>
        <dbReference type="Proteomes" id="UP000193200"/>
    </source>
</evidence>
<evidence type="ECO:0000313" key="3">
    <source>
        <dbReference type="EMBL" id="SLN49119.1"/>
    </source>
</evidence>